<dbReference type="eggNOG" id="COG4886">
    <property type="taxonomic scope" value="Bacteria"/>
</dbReference>
<dbReference type="SMART" id="SM00369">
    <property type="entry name" value="LRR_TYP"/>
    <property type="match status" value="4"/>
</dbReference>
<dbReference type="InterPro" id="IPR050216">
    <property type="entry name" value="LRR_domain-containing"/>
</dbReference>
<dbReference type="Pfam" id="PF13855">
    <property type="entry name" value="LRR_8"/>
    <property type="match status" value="1"/>
</dbReference>
<dbReference type="InterPro" id="IPR003591">
    <property type="entry name" value="Leu-rich_rpt_typical-subtyp"/>
</dbReference>
<dbReference type="InterPro" id="IPR001611">
    <property type="entry name" value="Leu-rich_rpt"/>
</dbReference>
<comment type="caution">
    <text evidence="3">The sequence shown here is derived from an EMBL/GenBank/DDBJ whole genome shotgun (WGS) entry which is preliminary data.</text>
</comment>
<dbReference type="GO" id="GO:0005737">
    <property type="term" value="C:cytoplasm"/>
    <property type="evidence" value="ECO:0007669"/>
    <property type="project" value="TreeGrafter"/>
</dbReference>
<dbReference type="PANTHER" id="PTHR48051">
    <property type="match status" value="1"/>
</dbReference>
<evidence type="ECO:0000313" key="4">
    <source>
        <dbReference type="Proteomes" id="UP000004095"/>
    </source>
</evidence>
<gene>
    <name evidence="3" type="ORF">M23134_08202</name>
</gene>
<name>A1ZHA4_MICM2</name>
<proteinExistence type="predicted"/>
<dbReference type="PANTHER" id="PTHR48051:SF1">
    <property type="entry name" value="RAS SUPPRESSOR PROTEIN 1"/>
    <property type="match status" value="1"/>
</dbReference>
<organism evidence="3 4">
    <name type="scientific">Microscilla marina ATCC 23134</name>
    <dbReference type="NCBI Taxonomy" id="313606"/>
    <lineage>
        <taxon>Bacteria</taxon>
        <taxon>Pseudomonadati</taxon>
        <taxon>Bacteroidota</taxon>
        <taxon>Cytophagia</taxon>
        <taxon>Cytophagales</taxon>
        <taxon>Microscillaceae</taxon>
        <taxon>Microscilla</taxon>
    </lineage>
</organism>
<reference evidence="3 4" key="1">
    <citation type="submission" date="2007-01" db="EMBL/GenBank/DDBJ databases">
        <authorList>
            <person name="Haygood M."/>
            <person name="Podell S."/>
            <person name="Anderson C."/>
            <person name="Hopkinson B."/>
            <person name="Roe K."/>
            <person name="Barbeau K."/>
            <person name="Gaasterland T."/>
            <person name="Ferriera S."/>
            <person name="Johnson J."/>
            <person name="Kravitz S."/>
            <person name="Beeson K."/>
            <person name="Sutton G."/>
            <person name="Rogers Y.-H."/>
            <person name="Friedman R."/>
            <person name="Frazier M."/>
            <person name="Venter J.C."/>
        </authorList>
    </citation>
    <scope>NUCLEOTIDE SEQUENCE [LARGE SCALE GENOMIC DNA]</scope>
    <source>
        <strain evidence="3 4">ATCC 23134</strain>
    </source>
</reference>
<dbReference type="Pfam" id="PF00560">
    <property type="entry name" value="LRR_1"/>
    <property type="match status" value="2"/>
</dbReference>
<dbReference type="Proteomes" id="UP000004095">
    <property type="component" value="Unassembled WGS sequence"/>
</dbReference>
<keyword evidence="4" id="KW-1185">Reference proteome</keyword>
<evidence type="ECO:0000256" key="1">
    <source>
        <dbReference type="ARBA" id="ARBA00022614"/>
    </source>
</evidence>
<accession>A1ZHA4</accession>
<keyword evidence="2" id="KW-0677">Repeat</keyword>
<evidence type="ECO:0000256" key="2">
    <source>
        <dbReference type="ARBA" id="ARBA00022737"/>
    </source>
</evidence>
<dbReference type="AlphaFoldDB" id="A1ZHA4"/>
<sequence length="292" mass="34452">MRVFLIITHQLRQLFEKLNIMGLFNRKSKAEKISLVLDRDSSLYDDYEEKTNKKWQKDLDKVFRDMKKNGTPDELKDFLAYRYPFHCWEHGLEDMEEIILNTKEMQPITLENKQIPEKIQELIHLEILEITSSSIEIIPNELKYLEKLKTLNLGNNLISKFPEPITGLNNLQELILTRNNLSKIPKSISKLKHLQIIQLNNNEFQIFPEEILNLENLQQLGLMKNNIQEIPKRINLLEKLEELVMTNNPLQSIPNEIKSLNKLKWLALDKTNLPLTIKEDLSKWLPNTTLTF</sequence>
<protein>
    <submittedName>
        <fullName evidence="3">Leucine-rich repeat containing protein</fullName>
    </submittedName>
</protein>
<dbReference type="EMBL" id="AAWS01000007">
    <property type="protein sequence ID" value="EAY30373.1"/>
    <property type="molecule type" value="Genomic_DNA"/>
</dbReference>
<dbReference type="Gene3D" id="3.80.10.10">
    <property type="entry name" value="Ribonuclease Inhibitor"/>
    <property type="match status" value="1"/>
</dbReference>
<keyword evidence="1" id="KW-0433">Leucine-rich repeat</keyword>
<dbReference type="SUPFAM" id="SSF52058">
    <property type="entry name" value="L domain-like"/>
    <property type="match status" value="1"/>
</dbReference>
<dbReference type="InterPro" id="IPR032675">
    <property type="entry name" value="LRR_dom_sf"/>
</dbReference>
<dbReference type="PROSITE" id="PS51450">
    <property type="entry name" value="LRR"/>
    <property type="match status" value="4"/>
</dbReference>
<evidence type="ECO:0000313" key="3">
    <source>
        <dbReference type="EMBL" id="EAY30373.1"/>
    </source>
</evidence>